<dbReference type="Proteomes" id="UP001281614">
    <property type="component" value="Unassembled WGS sequence"/>
</dbReference>
<feature type="compositionally biased region" description="Pro residues" evidence="1">
    <location>
        <begin position="1"/>
        <end position="10"/>
    </location>
</feature>
<protein>
    <submittedName>
        <fullName evidence="2">Uncharacterized protein</fullName>
    </submittedName>
</protein>
<gene>
    <name evidence="2" type="ORF">CKAH01_14804</name>
</gene>
<comment type="caution">
    <text evidence="2">The sequence shown here is derived from an EMBL/GenBank/DDBJ whole genome shotgun (WGS) entry which is preliminary data.</text>
</comment>
<dbReference type="AlphaFoldDB" id="A0AAD9YNK9"/>
<proteinExistence type="predicted"/>
<dbReference type="EMBL" id="VYYT01000098">
    <property type="protein sequence ID" value="KAK2770315.1"/>
    <property type="molecule type" value="Genomic_DNA"/>
</dbReference>
<evidence type="ECO:0000313" key="3">
    <source>
        <dbReference type="Proteomes" id="UP001281614"/>
    </source>
</evidence>
<keyword evidence="3" id="KW-1185">Reference proteome</keyword>
<accession>A0AAD9YNK9</accession>
<reference evidence="2" key="1">
    <citation type="submission" date="2023-02" db="EMBL/GenBank/DDBJ databases">
        <title>Colletotrichum kahawae CIFC_Que2 genome sequencing and assembly.</title>
        <authorList>
            <person name="Baroncelli R."/>
        </authorList>
    </citation>
    <scope>NUCLEOTIDE SEQUENCE</scope>
    <source>
        <strain evidence="2">CIFC_Que2</strain>
    </source>
</reference>
<feature type="region of interest" description="Disordered" evidence="1">
    <location>
        <begin position="1"/>
        <end position="54"/>
    </location>
</feature>
<organism evidence="2 3">
    <name type="scientific">Colletotrichum kahawae</name>
    <name type="common">Coffee berry disease fungus</name>
    <dbReference type="NCBI Taxonomy" id="34407"/>
    <lineage>
        <taxon>Eukaryota</taxon>
        <taxon>Fungi</taxon>
        <taxon>Dikarya</taxon>
        <taxon>Ascomycota</taxon>
        <taxon>Pezizomycotina</taxon>
        <taxon>Sordariomycetes</taxon>
        <taxon>Hypocreomycetidae</taxon>
        <taxon>Glomerellales</taxon>
        <taxon>Glomerellaceae</taxon>
        <taxon>Colletotrichum</taxon>
        <taxon>Colletotrichum gloeosporioides species complex</taxon>
    </lineage>
</organism>
<evidence type="ECO:0000256" key="1">
    <source>
        <dbReference type="SAM" id="MobiDB-lite"/>
    </source>
</evidence>
<feature type="compositionally biased region" description="Low complexity" evidence="1">
    <location>
        <begin position="11"/>
        <end position="27"/>
    </location>
</feature>
<sequence>MAVPPFPPSISPSSFPKPSSEPFHSSPACFSDLPDPIRPKVSSNNNRQYPGPRASPLRAGCCCLLPCPSTNSINIRPGTGTLATSNTNTHMPGDNVNEMVVGCSWKKSRNRHPFSSDSQRGK</sequence>
<name>A0AAD9YNK9_COLKA</name>
<evidence type="ECO:0000313" key="2">
    <source>
        <dbReference type="EMBL" id="KAK2770315.1"/>
    </source>
</evidence>